<dbReference type="SUPFAM" id="SSF55447">
    <property type="entry name" value="CO dehydrogenase flavoprotein C-terminal domain-like"/>
    <property type="match status" value="1"/>
</dbReference>
<dbReference type="GO" id="GO:0071949">
    <property type="term" value="F:FAD binding"/>
    <property type="evidence" value="ECO:0007669"/>
    <property type="project" value="InterPro"/>
</dbReference>
<dbReference type="RefSeq" id="WP_009202417.1">
    <property type="nucleotide sequence ID" value="NZ_ACJX03000001.1"/>
</dbReference>
<dbReference type="Proteomes" id="UP000005273">
    <property type="component" value="Unassembled WGS sequence"/>
</dbReference>
<sequence length="293" mass="31868">MLLQFDYVKPKSIAETIGLLVQYGSSSVIKAGGTDLIVWMKKHLIKPEIVIDITGIAELSGVSFYPHKGLRIGANATINQVLANREVKRSFPAIYEACLSHSDRLIRNKATFVGNVTGGVPSADLVPSLCCYDAVVHIAGPDGERDVPILEFITGPRRTVLSKEELVTHIYVPHIEAQAAGCYVKLARRNALDLAQASVACVVVDKQNGKDFRISCGAVAPKPIRALEAEKYLKGTKTLDETAIRNAADKVAESVNPITDVRATREYRLDMIRELTIKALATCIEGLRGGRMS</sequence>
<evidence type="ECO:0000313" key="2">
    <source>
        <dbReference type="EMBL" id="KRT34950.1"/>
    </source>
</evidence>
<dbReference type="eggNOG" id="COG1319">
    <property type="taxonomic scope" value="Bacteria"/>
</dbReference>
<dbReference type="Pfam" id="PF00941">
    <property type="entry name" value="FAD_binding_5"/>
    <property type="match status" value="1"/>
</dbReference>
<dbReference type="InterPro" id="IPR051312">
    <property type="entry name" value="Diverse_Substr_Oxidored"/>
</dbReference>
<dbReference type="STRING" id="592015.HMPREF1705_04205"/>
<keyword evidence="3" id="KW-1185">Reference proteome</keyword>
<dbReference type="SUPFAM" id="SSF56176">
    <property type="entry name" value="FAD-binding/transporter-associated domain-like"/>
    <property type="match status" value="1"/>
</dbReference>
<dbReference type="InterPro" id="IPR016166">
    <property type="entry name" value="FAD-bd_PCMH"/>
</dbReference>
<dbReference type="SMART" id="SM01092">
    <property type="entry name" value="CO_deh_flav_C"/>
    <property type="match status" value="1"/>
</dbReference>
<reference evidence="3" key="1">
    <citation type="submission" date="2012-09" db="EMBL/GenBank/DDBJ databases">
        <authorList>
            <person name="Weinstock G."/>
            <person name="Sodergren E."/>
            <person name="Clifton S."/>
            <person name="Fulton L."/>
            <person name="Fulton B."/>
            <person name="Courtney L."/>
            <person name="Fronick C."/>
            <person name="Harrison M."/>
            <person name="Strong C."/>
            <person name="Farmer C."/>
            <person name="Delehaunty K."/>
            <person name="Markovic C."/>
            <person name="Hall O."/>
            <person name="Minx P."/>
            <person name="Tomlinson C."/>
            <person name="Mitreva M."/>
            <person name="Nelson J."/>
            <person name="Hou S."/>
            <person name="Wollam A."/>
            <person name="Pepin K.H."/>
            <person name="Johnson M."/>
            <person name="Bhonagiri V."/>
            <person name="Nash W.E."/>
            <person name="Suruliraj S."/>
            <person name="Warren W."/>
            <person name="Chinwalla A."/>
            <person name="Mardis E.R."/>
            <person name="Wilson R.K."/>
        </authorList>
    </citation>
    <scope>NUCLEOTIDE SEQUENCE [LARGE SCALE GENOMIC DNA]</scope>
    <source>
        <strain evidence="3">OS1</strain>
    </source>
</reference>
<dbReference type="Gene3D" id="3.30.43.10">
    <property type="entry name" value="Uridine Diphospho-n-acetylenolpyruvylglucosamine Reductase, domain 2"/>
    <property type="match status" value="1"/>
</dbReference>
<dbReference type="PANTHER" id="PTHR42659:SF9">
    <property type="entry name" value="XANTHINE DEHYDROGENASE FAD-BINDING SUBUNIT XDHB-RELATED"/>
    <property type="match status" value="1"/>
</dbReference>
<gene>
    <name evidence="2" type="ORF">HMPREF1705_04205</name>
</gene>
<dbReference type="Gene3D" id="3.30.390.50">
    <property type="entry name" value="CO dehydrogenase flavoprotein, C-terminal domain"/>
    <property type="match status" value="1"/>
</dbReference>
<dbReference type="InterPro" id="IPR016169">
    <property type="entry name" value="FAD-bd_PCMH_sub2"/>
</dbReference>
<dbReference type="Pfam" id="PF03450">
    <property type="entry name" value="CO_deh_flav_C"/>
    <property type="match status" value="1"/>
</dbReference>
<evidence type="ECO:0000313" key="3">
    <source>
        <dbReference type="Proteomes" id="UP000005273"/>
    </source>
</evidence>
<comment type="caution">
    <text evidence="2">The sequence shown here is derived from an EMBL/GenBank/DDBJ whole genome shotgun (WGS) entry which is preliminary data.</text>
</comment>
<dbReference type="GO" id="GO:0016491">
    <property type="term" value="F:oxidoreductase activity"/>
    <property type="evidence" value="ECO:0007669"/>
    <property type="project" value="InterPro"/>
</dbReference>
<accession>A0A0T5X9H2</accession>
<dbReference type="InterPro" id="IPR016167">
    <property type="entry name" value="FAD-bd_PCMH_sub1"/>
</dbReference>
<protein>
    <submittedName>
        <fullName evidence="2">FAD binding domain in molybdopterin dehydrogenase</fullName>
    </submittedName>
</protein>
<feature type="domain" description="FAD-binding PCMH-type" evidence="1">
    <location>
        <begin position="1"/>
        <end position="177"/>
    </location>
</feature>
<dbReference type="PANTHER" id="PTHR42659">
    <property type="entry name" value="XANTHINE DEHYDROGENASE SUBUNIT C-RELATED"/>
    <property type="match status" value="1"/>
</dbReference>
<evidence type="ECO:0000259" key="1">
    <source>
        <dbReference type="PROSITE" id="PS51387"/>
    </source>
</evidence>
<dbReference type="InterPro" id="IPR036683">
    <property type="entry name" value="CO_DH_flav_C_dom_sf"/>
</dbReference>
<dbReference type="InterPro" id="IPR002346">
    <property type="entry name" value="Mopterin_DH_FAD-bd"/>
</dbReference>
<organism evidence="2 3">
    <name type="scientific">Acetomicrobium hydrogeniformans ATCC BAA-1850</name>
    <dbReference type="NCBI Taxonomy" id="592015"/>
    <lineage>
        <taxon>Bacteria</taxon>
        <taxon>Thermotogati</taxon>
        <taxon>Synergistota</taxon>
        <taxon>Synergistia</taxon>
        <taxon>Synergistales</taxon>
        <taxon>Acetomicrobiaceae</taxon>
        <taxon>Acetomicrobium</taxon>
    </lineage>
</organism>
<name>A0A0T5X9H2_9BACT</name>
<dbReference type="InterPro" id="IPR036318">
    <property type="entry name" value="FAD-bd_PCMH-like_sf"/>
</dbReference>
<dbReference type="Gene3D" id="3.30.465.10">
    <property type="match status" value="1"/>
</dbReference>
<dbReference type="PROSITE" id="PS51387">
    <property type="entry name" value="FAD_PCMH"/>
    <property type="match status" value="1"/>
</dbReference>
<dbReference type="EMBL" id="ACJX03000001">
    <property type="protein sequence ID" value="KRT34950.1"/>
    <property type="molecule type" value="Genomic_DNA"/>
</dbReference>
<dbReference type="AlphaFoldDB" id="A0A0T5X9H2"/>
<dbReference type="InterPro" id="IPR005107">
    <property type="entry name" value="CO_DH_flav_C"/>
</dbReference>
<proteinExistence type="predicted"/>